<name>A0A1C3RD93_9PROT</name>
<dbReference type="GO" id="GO:0016020">
    <property type="term" value="C:membrane"/>
    <property type="evidence" value="ECO:0007669"/>
    <property type="project" value="InterPro"/>
</dbReference>
<dbReference type="GO" id="GO:0005509">
    <property type="term" value="F:calcium ion binding"/>
    <property type="evidence" value="ECO:0007669"/>
    <property type="project" value="InterPro"/>
</dbReference>
<dbReference type="InterPro" id="IPR002126">
    <property type="entry name" value="Cadherin-like_dom"/>
</dbReference>
<feature type="domain" description="Cadherin" evidence="4">
    <location>
        <begin position="927"/>
        <end position="1029"/>
    </location>
</feature>
<evidence type="ECO:0000313" key="5">
    <source>
        <dbReference type="EMBL" id="SCA55257.1"/>
    </source>
</evidence>
<accession>A0A1C3RD93</accession>
<proteinExistence type="predicted"/>
<gene>
    <name evidence="5" type="ORF">MTBPR1_10504</name>
</gene>
<dbReference type="Pfam" id="PF04773">
    <property type="entry name" value="FecR"/>
    <property type="match status" value="1"/>
</dbReference>
<dbReference type="PRINTS" id="PR00313">
    <property type="entry name" value="CABNDNGRPT"/>
</dbReference>
<dbReference type="GO" id="GO:0005576">
    <property type="term" value="C:extracellular region"/>
    <property type="evidence" value="ECO:0007669"/>
    <property type="project" value="UniProtKB-SubCell"/>
</dbReference>
<dbReference type="Gene3D" id="2.60.40.10">
    <property type="entry name" value="Immunoglobulins"/>
    <property type="match status" value="1"/>
</dbReference>
<dbReference type="STRING" id="1867952.MTBPR1_10504"/>
<dbReference type="Pfam" id="PF00353">
    <property type="entry name" value="HemolysinCabind"/>
    <property type="match status" value="3"/>
</dbReference>
<dbReference type="InterPro" id="IPR013783">
    <property type="entry name" value="Ig-like_fold"/>
</dbReference>
<dbReference type="InterPro" id="IPR050557">
    <property type="entry name" value="RTX_toxin/Mannuronan_C5-epim"/>
</dbReference>
<dbReference type="EMBL" id="FLYE01000001">
    <property type="protein sequence ID" value="SCA55257.1"/>
    <property type="molecule type" value="Genomic_DNA"/>
</dbReference>
<evidence type="ECO:0000259" key="4">
    <source>
        <dbReference type="PROSITE" id="PS50268"/>
    </source>
</evidence>
<dbReference type="InterPro" id="IPR018511">
    <property type="entry name" value="Hemolysin-typ_Ca-bd_CS"/>
</dbReference>
<sequence>MPTYMISREQWQKETIDHAAVEKVLGEGSSASSSVNSSTDIEVDLNQAISSTNNPLEIAQNTPVNTRVGEPIGTVESISGTVSVTHADGSSDVLQVGAKIYQGDTIETDATGGVGITLADTSSFSLGENSEMVMDEMVYDPGNQDGQAVLSLLEGTASYVSGHIAKLNPDAVSINTPVATIGIRGTKVFLEYVEGRFRAINLLETTLQGETAGEIVITTPQGRVLGTTNEANIGWSVASGDNTLISRFSLSPRQVEKLTEKVFENLPPSLAERAIEAKALEDAIKEAADIAEQEALEAEKAALEAETQAQELEEKATLSLEEAEKLLAEQLAAEAQLEALQLEIQLLIEQGADQQQIFLMQLDINSLKSTLLRLQENASIAQSSAQRAEERALDAVSRMLALKEEATQAHTTAEITKNAARDAYEVTRSSYEQAEQYVGYQVNIKKEEDETENVSAIENPPPIQTEEIVSAFRPHDDFEVEFNGASSSATTYQNINIVSTTTTTTSFADETIELQEDNEEETSTNQNDAETSAPAVTFSGIGVDGYLSGATVFVDLDKDGIQDANETEEATTDASGNYTLTTSATDYVISMTGGTDIATGKSFYGVLQAPSGSTVVTPLTSLLASGVSESDLKTAFGIDSSIDLTSVDPVAGASNAAIAKVAAIGVQVQNTIMQAASVLEGASSSGLTESGASGAMFDAIASSISGDPSGFDISNSTKLQSVISTAASSVLSSSDITTATNAAANTASIISASNTQIDTYISLGGSGNSLLTSLAQVAIVADEAAGNLKTNADDLTVLANLATTYGSDNIASKIEAVTTIGNVDGNGFSTINNAPQIAGAVALSTNEDTALNITSTQLLGQASDTDTMSVVNLTTSSGTLTQNSDGSWTLTPAENATNAITLNYQVSDGYKGTAATANITVNAVNDTPVANDGAVALDEGASTYSATVSASDVEDSSLTYSLTSVSPDGLSFNADGTYTFNPSHATYNSLAKDATQTVSFTYQATDDDSASDTGTVTITLSGTNDTPTVSSNVSLDDVAYKEDTAFSLTKAQLLANTSDADGDTLDVLNVSVTSGGTIVDNGDATWTITPTLNSTADVVLSYTVSDTKGGTVTHGAVIDIDPVNDAPVLSSITLSSGTEDIAYTLNESAFLASSVVSDVENDSLSVSNVTVNQGSAVDNGDNWTITPPQDYEGTIEVTYTISDGSNSVSNTTDLLFLAANDAPTVSDTPVALSGTEDTAITITQSQLLTSYASDVDNDTLSVQNLATSDGGTLQDNGNSTWTYTPLDNVNGAINFTFKVSDGTTTTDGAATLTLASVDDAPITSGTAVLSATNGQSLSISIADLLNYASDVENQTLSVTNLSASAGTLDEVRDESNNLTGWTYTPASSGTVTFSYGIFDGTNTTTTTATVNVAQAESSNQSPVKTNTVSLSGEEDAGSADYITITKTQLLANASDPDGDTLYITDLSASSGSLSFDSASADWHFVPTANSTADVTFTYKISDGALSIDQTATLSLSALNDVPTVSDSVILSGGQEDTVLAITANQLLGNASDVDSGDTLSIQSDSLSASTGNLVSTEDGWNFTPTQDSTDDVTFSYVVTDGNGGTVNASAIASFSAVNDAPSVSGDVSLSATEDTNLTITKTQLLSNTTDVDGDTLLVQSLSHNGNGVLTYNDDDTWTYAPESNSTSGVTFSYNVYDGTTTTAAQAVASFASDGTTEGTSGIDTLSGTSSADTLDGLAGNDTLNGGLGDDYLNGGEGDDFAVYSGNMADYEFAPNSDGLMTIRDLNTGDGDDGTDVLVSIENYIFADQTLTGTPGEVTGTDSSDNLSGGGGVDLVNAGDGDDVIFTHNGNDIINAGGGADTVWAGNGQDTITGGEGADVLYGENGKDVIVLSNGDVTIDGGTSSDTIRLLNGDDFDLSTGSVSISSIETFDLSTDTAENILTLSSTNVASFNTAKSIVIDGTDSDKVITSDTGWTQGATSNGYTTYDHTASGASMQIGENIAVTSS</sequence>
<dbReference type="InterPro" id="IPR041690">
    <property type="entry name" value="Cadherin_5"/>
</dbReference>
<dbReference type="SUPFAM" id="SSF51120">
    <property type="entry name" value="beta-Roll"/>
    <property type="match status" value="2"/>
</dbReference>
<dbReference type="PROSITE" id="PS50268">
    <property type="entry name" value="CADHERIN_2"/>
    <property type="match status" value="1"/>
</dbReference>
<dbReference type="Pfam" id="PF17963">
    <property type="entry name" value="Big_9"/>
    <property type="match status" value="1"/>
</dbReference>
<keyword evidence="2" id="KW-0964">Secreted</keyword>
<dbReference type="Gene3D" id="2.60.40.2810">
    <property type="match status" value="1"/>
</dbReference>
<evidence type="ECO:0000256" key="3">
    <source>
        <dbReference type="SAM" id="Coils"/>
    </source>
</evidence>
<reference evidence="5 6" key="1">
    <citation type="submission" date="2016-07" db="EMBL/GenBank/DDBJ databases">
        <authorList>
            <person name="Lefevre C.T."/>
        </authorList>
    </citation>
    <scope>NUCLEOTIDE SEQUENCE [LARGE SCALE GENOMIC DNA]</scope>
    <source>
        <strain evidence="5">PR1</strain>
    </source>
</reference>
<dbReference type="PANTHER" id="PTHR38340">
    <property type="entry name" value="S-LAYER PROTEIN"/>
    <property type="match status" value="1"/>
</dbReference>
<evidence type="ECO:0000256" key="2">
    <source>
        <dbReference type="ARBA" id="ARBA00022525"/>
    </source>
</evidence>
<dbReference type="PANTHER" id="PTHR38340:SF1">
    <property type="entry name" value="S-LAYER PROTEIN"/>
    <property type="match status" value="1"/>
</dbReference>
<organism evidence="5 6">
    <name type="scientific">Candidatus Terasakiella magnetica</name>
    <dbReference type="NCBI Taxonomy" id="1867952"/>
    <lineage>
        <taxon>Bacteria</taxon>
        <taxon>Pseudomonadati</taxon>
        <taxon>Pseudomonadota</taxon>
        <taxon>Alphaproteobacteria</taxon>
        <taxon>Rhodospirillales</taxon>
        <taxon>Terasakiellaceae</taxon>
        <taxon>Terasakiella</taxon>
    </lineage>
</organism>
<dbReference type="PROSITE" id="PS00330">
    <property type="entry name" value="HEMOLYSIN_CALCIUM"/>
    <property type="match status" value="2"/>
</dbReference>
<protein>
    <recommendedName>
        <fullName evidence="4">Cadherin domain-containing protein</fullName>
    </recommendedName>
</protein>
<dbReference type="Pfam" id="PF17892">
    <property type="entry name" value="Cadherin_5"/>
    <property type="match status" value="8"/>
</dbReference>
<keyword evidence="3" id="KW-0175">Coiled coil</keyword>
<keyword evidence="6" id="KW-1185">Reference proteome</keyword>
<dbReference type="Proteomes" id="UP000231658">
    <property type="component" value="Unassembled WGS sequence"/>
</dbReference>
<dbReference type="InterPro" id="IPR011049">
    <property type="entry name" value="Serralysin-like_metalloprot_C"/>
</dbReference>
<dbReference type="InterPro" id="IPR001343">
    <property type="entry name" value="Hemolysn_Ca-bd"/>
</dbReference>
<dbReference type="RefSeq" id="WP_069185947.1">
    <property type="nucleotide sequence ID" value="NZ_FLYE01000001.1"/>
</dbReference>
<evidence type="ECO:0000313" key="6">
    <source>
        <dbReference type="Proteomes" id="UP000231658"/>
    </source>
</evidence>
<dbReference type="NCBIfam" id="NF012211">
    <property type="entry name" value="tand_rpt_95"/>
    <property type="match status" value="8"/>
</dbReference>
<comment type="subcellular location">
    <subcellularLocation>
        <location evidence="1">Secreted</location>
    </subcellularLocation>
</comment>
<dbReference type="GO" id="GO:0007156">
    <property type="term" value="P:homophilic cell adhesion via plasma membrane adhesion molecules"/>
    <property type="evidence" value="ECO:0007669"/>
    <property type="project" value="InterPro"/>
</dbReference>
<dbReference type="Gene3D" id="2.150.10.10">
    <property type="entry name" value="Serralysin-like metalloprotease, C-terminal"/>
    <property type="match status" value="2"/>
</dbReference>
<evidence type="ECO:0000256" key="1">
    <source>
        <dbReference type="ARBA" id="ARBA00004613"/>
    </source>
</evidence>
<feature type="coiled-coil region" evidence="3">
    <location>
        <begin position="277"/>
        <end position="405"/>
    </location>
</feature>
<dbReference type="InterPro" id="IPR006860">
    <property type="entry name" value="FecR"/>
</dbReference>